<evidence type="ECO:0000313" key="5">
    <source>
        <dbReference type="EMBL" id="GFR01218.1"/>
    </source>
</evidence>
<organism evidence="5 6">
    <name type="scientific">Trichonephila clavata</name>
    <name type="common">Joro spider</name>
    <name type="synonym">Nephila clavata</name>
    <dbReference type="NCBI Taxonomy" id="2740835"/>
    <lineage>
        <taxon>Eukaryota</taxon>
        <taxon>Metazoa</taxon>
        <taxon>Ecdysozoa</taxon>
        <taxon>Arthropoda</taxon>
        <taxon>Chelicerata</taxon>
        <taxon>Arachnida</taxon>
        <taxon>Araneae</taxon>
        <taxon>Araneomorphae</taxon>
        <taxon>Entelegynae</taxon>
        <taxon>Araneoidea</taxon>
        <taxon>Nephilidae</taxon>
        <taxon>Trichonephila</taxon>
    </lineage>
</organism>
<protein>
    <submittedName>
        <fullName evidence="5">HMG box domain-containing protein</fullName>
    </submittedName>
</protein>
<comment type="caution">
    <text evidence="5">The sequence shown here is derived from an EMBL/GenBank/DDBJ whole genome shotgun (WGS) entry which is preliminary data.</text>
</comment>
<dbReference type="GO" id="GO:0005634">
    <property type="term" value="C:nucleus"/>
    <property type="evidence" value="ECO:0007669"/>
    <property type="project" value="UniProtKB-UniRule"/>
</dbReference>
<feature type="DNA-binding region" description="HMG box" evidence="2">
    <location>
        <begin position="88"/>
        <end position="123"/>
    </location>
</feature>
<dbReference type="OrthoDB" id="6247875at2759"/>
<name>A0A8X6GCR6_TRICU</name>
<sequence length="318" mass="36001">MYNNYRGSDGGWGMVNPHFFKYDHFPEEGVGQTPWAIDMNGSDESPPPIIDGDEEPASPVPTPIPRSGGRSSGGGKSSAAAAAMEQRIRRPMNAFMVWAKNERKRLADEHPDMHNADLSKLLGSLLRLQMRNSDVKLAVLDEPETFKSTPDMSHHMIRLILFLLLEVNPSKAYIFMMRLFYLKYTIINRVSQPKEKNCLTQKRMCESSSWSNWSPSENKECLPSRASHKLEGRAFKAHGNIIFFDEETETFTTEWISPHFYLTSLHEICGLVQPAKVPAKTVMTPLIFCPDGTDGGSFCRRPWPDSHAGHEDLQRMVE</sequence>
<accession>A0A8X6GCR6</accession>
<dbReference type="AlphaFoldDB" id="A0A8X6GCR6"/>
<proteinExistence type="predicted"/>
<keyword evidence="1 2" id="KW-0238">DNA-binding</keyword>
<dbReference type="SMART" id="SM00398">
    <property type="entry name" value="HMG"/>
    <property type="match status" value="1"/>
</dbReference>
<reference evidence="5" key="1">
    <citation type="submission" date="2020-07" db="EMBL/GenBank/DDBJ databases">
        <title>Multicomponent nature underlies the extraordinary mechanical properties of spider dragline silk.</title>
        <authorList>
            <person name="Kono N."/>
            <person name="Nakamura H."/>
            <person name="Mori M."/>
            <person name="Yoshida Y."/>
            <person name="Ohtoshi R."/>
            <person name="Malay A.D."/>
            <person name="Moran D.A.P."/>
            <person name="Tomita M."/>
            <person name="Numata K."/>
            <person name="Arakawa K."/>
        </authorList>
    </citation>
    <scope>NUCLEOTIDE SEQUENCE</scope>
</reference>
<feature type="domain" description="HMG box" evidence="4">
    <location>
        <begin position="88"/>
        <end position="123"/>
    </location>
</feature>
<dbReference type="InterPro" id="IPR009071">
    <property type="entry name" value="HMG_box_dom"/>
</dbReference>
<keyword evidence="6" id="KW-1185">Reference proteome</keyword>
<evidence type="ECO:0000256" key="2">
    <source>
        <dbReference type="PROSITE-ProRule" id="PRU00267"/>
    </source>
</evidence>
<dbReference type="GO" id="GO:0000978">
    <property type="term" value="F:RNA polymerase II cis-regulatory region sequence-specific DNA binding"/>
    <property type="evidence" value="ECO:0007669"/>
    <property type="project" value="TreeGrafter"/>
</dbReference>
<dbReference type="Pfam" id="PF00505">
    <property type="entry name" value="HMG_box"/>
    <property type="match status" value="1"/>
</dbReference>
<evidence type="ECO:0000256" key="1">
    <source>
        <dbReference type="ARBA" id="ARBA00023125"/>
    </source>
</evidence>
<gene>
    <name evidence="5" type="primary">AVEN_254530_1</name>
    <name evidence="5" type="ORF">TNCT_687421</name>
</gene>
<evidence type="ECO:0000259" key="4">
    <source>
        <dbReference type="PROSITE" id="PS50118"/>
    </source>
</evidence>
<dbReference type="InterPro" id="IPR036910">
    <property type="entry name" value="HMG_box_dom_sf"/>
</dbReference>
<dbReference type="Gene3D" id="1.10.30.10">
    <property type="entry name" value="High mobility group box domain"/>
    <property type="match status" value="1"/>
</dbReference>
<dbReference type="GO" id="GO:0001228">
    <property type="term" value="F:DNA-binding transcription activator activity, RNA polymerase II-specific"/>
    <property type="evidence" value="ECO:0007669"/>
    <property type="project" value="TreeGrafter"/>
</dbReference>
<dbReference type="PROSITE" id="PS50118">
    <property type="entry name" value="HMG_BOX_2"/>
    <property type="match status" value="1"/>
</dbReference>
<evidence type="ECO:0000313" key="6">
    <source>
        <dbReference type="Proteomes" id="UP000887116"/>
    </source>
</evidence>
<dbReference type="EMBL" id="BMAO01005394">
    <property type="protein sequence ID" value="GFR01218.1"/>
    <property type="molecule type" value="Genomic_DNA"/>
</dbReference>
<evidence type="ECO:0000256" key="3">
    <source>
        <dbReference type="SAM" id="MobiDB-lite"/>
    </source>
</evidence>
<dbReference type="Proteomes" id="UP000887116">
    <property type="component" value="Unassembled WGS sequence"/>
</dbReference>
<keyword evidence="2" id="KW-0539">Nucleus</keyword>
<dbReference type="PANTHER" id="PTHR10270">
    <property type="entry name" value="SOX TRANSCRIPTION FACTOR"/>
    <property type="match status" value="1"/>
</dbReference>
<dbReference type="GO" id="GO:0030154">
    <property type="term" value="P:cell differentiation"/>
    <property type="evidence" value="ECO:0007669"/>
    <property type="project" value="TreeGrafter"/>
</dbReference>
<dbReference type="PANTHER" id="PTHR10270:SF317">
    <property type="entry name" value="TRANSCRIPTION FACTOR SOX-15-RELATED"/>
    <property type="match status" value="1"/>
</dbReference>
<dbReference type="SUPFAM" id="SSF47095">
    <property type="entry name" value="HMG-box"/>
    <property type="match status" value="1"/>
</dbReference>
<feature type="region of interest" description="Disordered" evidence="3">
    <location>
        <begin position="31"/>
        <end position="81"/>
    </location>
</feature>
<dbReference type="InterPro" id="IPR050140">
    <property type="entry name" value="SRY-related_HMG-box_TF-like"/>
</dbReference>